<accession>A0A8S1NXJ5</accession>
<dbReference type="InterPro" id="IPR052981">
    <property type="entry name" value="Ingression_C2_domain"/>
</dbReference>
<proteinExistence type="predicted"/>
<feature type="compositionally biased region" description="Pro residues" evidence="1">
    <location>
        <begin position="187"/>
        <end position="213"/>
    </location>
</feature>
<evidence type="ECO:0000259" key="2">
    <source>
        <dbReference type="PROSITE" id="PS50004"/>
    </source>
</evidence>
<reference evidence="3" key="1">
    <citation type="submission" date="2021-01" db="EMBL/GenBank/DDBJ databases">
        <authorList>
            <consortium name="Genoscope - CEA"/>
            <person name="William W."/>
        </authorList>
    </citation>
    <scope>NUCLEOTIDE SEQUENCE</scope>
</reference>
<feature type="compositionally biased region" description="Low complexity" evidence="1">
    <location>
        <begin position="256"/>
        <end position="269"/>
    </location>
</feature>
<feature type="compositionally biased region" description="Pro residues" evidence="1">
    <location>
        <begin position="151"/>
        <end position="161"/>
    </location>
</feature>
<dbReference type="PANTHER" id="PTHR47052:SF3">
    <property type="entry name" value="INGRESSION PROTEIN 1"/>
    <property type="match status" value="1"/>
</dbReference>
<feature type="compositionally biased region" description="Pro residues" evidence="1">
    <location>
        <begin position="222"/>
        <end position="255"/>
    </location>
</feature>
<dbReference type="Proteomes" id="UP000692954">
    <property type="component" value="Unassembled WGS sequence"/>
</dbReference>
<sequence length="269" mass="30340">MSGTLLIKPLSAKLTRDTETFGKMDPYCLIRLGGQIQRTRSHTDAGKSPSWNDSLSFRRTGELIADIEVWDKDEISKDDLIGQGSLALQPYLIQKSVTDWVKLTYKGKSAGQILLEIQFFPDAGCQPPIMPGYQQPYYPPNQPYQQQQFYPPQPNYPPQQPGYPYQGYPQQSYPPQPGYPQQQQGYPPQPGYPPQGYPTQPGYPPQGYPPQQPGYPTQGYPPQQPGYPPQQPGYPPQQPGYPPQQPGYPPQPGYPQYPGYPQQGYQKPF</sequence>
<dbReference type="PANTHER" id="PTHR47052">
    <property type="entry name" value="CONSERVED SERINE PROLINE-RICH PROTEIN (AFU_ORTHOLOGUE AFUA_2G01790)"/>
    <property type="match status" value="1"/>
</dbReference>
<evidence type="ECO:0000313" key="3">
    <source>
        <dbReference type="EMBL" id="CAD8096330.1"/>
    </source>
</evidence>
<dbReference type="EMBL" id="CAJJDN010000066">
    <property type="protein sequence ID" value="CAD8096330.1"/>
    <property type="molecule type" value="Genomic_DNA"/>
</dbReference>
<dbReference type="Pfam" id="PF00168">
    <property type="entry name" value="C2"/>
    <property type="match status" value="1"/>
</dbReference>
<protein>
    <recommendedName>
        <fullName evidence="2">C2 domain-containing protein</fullName>
    </recommendedName>
</protein>
<comment type="caution">
    <text evidence="3">The sequence shown here is derived from an EMBL/GenBank/DDBJ whole genome shotgun (WGS) entry which is preliminary data.</text>
</comment>
<name>A0A8S1NXJ5_9CILI</name>
<dbReference type="SMART" id="SM00239">
    <property type="entry name" value="C2"/>
    <property type="match status" value="1"/>
</dbReference>
<feature type="domain" description="C2" evidence="2">
    <location>
        <begin position="1"/>
        <end position="101"/>
    </location>
</feature>
<dbReference type="InterPro" id="IPR000008">
    <property type="entry name" value="C2_dom"/>
</dbReference>
<dbReference type="OrthoDB" id="447506at2759"/>
<feature type="compositionally biased region" description="Low complexity" evidence="1">
    <location>
        <begin position="162"/>
        <end position="171"/>
    </location>
</feature>
<dbReference type="PROSITE" id="PS50004">
    <property type="entry name" value="C2"/>
    <property type="match status" value="1"/>
</dbReference>
<keyword evidence="4" id="KW-1185">Reference proteome</keyword>
<gene>
    <name evidence="3" type="ORF">PSON_ATCC_30995.1.T0660108</name>
</gene>
<evidence type="ECO:0000256" key="1">
    <source>
        <dbReference type="SAM" id="MobiDB-lite"/>
    </source>
</evidence>
<feature type="region of interest" description="Disordered" evidence="1">
    <location>
        <begin position="131"/>
        <end position="269"/>
    </location>
</feature>
<organism evidence="3 4">
    <name type="scientific">Paramecium sonneborni</name>
    <dbReference type="NCBI Taxonomy" id="65129"/>
    <lineage>
        <taxon>Eukaryota</taxon>
        <taxon>Sar</taxon>
        <taxon>Alveolata</taxon>
        <taxon>Ciliophora</taxon>
        <taxon>Intramacronucleata</taxon>
        <taxon>Oligohymenophorea</taxon>
        <taxon>Peniculida</taxon>
        <taxon>Parameciidae</taxon>
        <taxon>Paramecium</taxon>
    </lineage>
</organism>
<evidence type="ECO:0000313" key="4">
    <source>
        <dbReference type="Proteomes" id="UP000692954"/>
    </source>
</evidence>
<dbReference type="AlphaFoldDB" id="A0A8S1NXJ5"/>